<keyword evidence="2" id="KW-0238">DNA-binding</keyword>
<dbReference type="NCBIfam" id="NF033788">
    <property type="entry name" value="HTH_metalloreg"/>
    <property type="match status" value="1"/>
</dbReference>
<dbReference type="RefSeq" id="WP_126039863.1">
    <property type="nucleotide sequence ID" value="NZ_CP034438.1"/>
</dbReference>
<evidence type="ECO:0000256" key="4">
    <source>
        <dbReference type="SAM" id="MobiDB-lite"/>
    </source>
</evidence>
<dbReference type="OrthoDB" id="3268605at2"/>
<proteinExistence type="predicted"/>
<protein>
    <submittedName>
        <fullName evidence="6">ArsR family transcriptional regulator</fullName>
    </submittedName>
</protein>
<feature type="compositionally biased region" description="Polar residues" evidence="4">
    <location>
        <begin position="114"/>
        <end position="125"/>
    </location>
</feature>
<name>A0A3S8Z862_9ACTO</name>
<sequence>MTDSIVVEMRRDPPHAMEDSLRILSAISDPVRWSVLRRLSLKDECVCDLQEALDVAPNLLSYHLKVLRDANLVTATRRGRWMDYALAPGVYDTLIAALPVNSADESDSACSSEQVVNSPQGGVSR</sequence>
<feature type="domain" description="HTH arsR-type" evidence="5">
    <location>
        <begin position="12"/>
        <end position="106"/>
    </location>
</feature>
<keyword evidence="3" id="KW-0804">Transcription</keyword>
<reference evidence="6 7" key="1">
    <citation type="submission" date="2018-12" db="EMBL/GenBank/DDBJ databases">
        <title>Complete genome sequence of Flaviflexus salsibiostraticola KCTC 33148.</title>
        <authorList>
            <person name="Bae J.-W."/>
        </authorList>
    </citation>
    <scope>NUCLEOTIDE SEQUENCE [LARGE SCALE GENOMIC DNA]</scope>
    <source>
        <strain evidence="6 7">KCTC 33148</strain>
    </source>
</reference>
<evidence type="ECO:0000313" key="7">
    <source>
        <dbReference type="Proteomes" id="UP000270021"/>
    </source>
</evidence>
<gene>
    <name evidence="6" type="ORF">EJO69_04970</name>
</gene>
<evidence type="ECO:0000256" key="2">
    <source>
        <dbReference type="ARBA" id="ARBA00023125"/>
    </source>
</evidence>
<dbReference type="Pfam" id="PF01022">
    <property type="entry name" value="HTH_5"/>
    <property type="match status" value="1"/>
</dbReference>
<dbReference type="SMART" id="SM00418">
    <property type="entry name" value="HTH_ARSR"/>
    <property type="match status" value="1"/>
</dbReference>
<evidence type="ECO:0000256" key="1">
    <source>
        <dbReference type="ARBA" id="ARBA00023015"/>
    </source>
</evidence>
<accession>A0A3S8Z862</accession>
<dbReference type="EMBL" id="CP034438">
    <property type="protein sequence ID" value="AZN29731.1"/>
    <property type="molecule type" value="Genomic_DNA"/>
</dbReference>
<dbReference type="PANTHER" id="PTHR43132:SF2">
    <property type="entry name" value="ARSENICAL RESISTANCE OPERON REPRESSOR ARSR-RELATED"/>
    <property type="match status" value="1"/>
</dbReference>
<dbReference type="Gene3D" id="1.10.10.10">
    <property type="entry name" value="Winged helix-like DNA-binding domain superfamily/Winged helix DNA-binding domain"/>
    <property type="match status" value="1"/>
</dbReference>
<dbReference type="Proteomes" id="UP000270021">
    <property type="component" value="Chromosome"/>
</dbReference>
<dbReference type="InterPro" id="IPR036388">
    <property type="entry name" value="WH-like_DNA-bd_sf"/>
</dbReference>
<keyword evidence="1" id="KW-0805">Transcription regulation</keyword>
<dbReference type="InterPro" id="IPR011991">
    <property type="entry name" value="ArsR-like_HTH"/>
</dbReference>
<dbReference type="InterPro" id="IPR001845">
    <property type="entry name" value="HTH_ArsR_DNA-bd_dom"/>
</dbReference>
<dbReference type="PRINTS" id="PR00778">
    <property type="entry name" value="HTHARSR"/>
</dbReference>
<organism evidence="6 7">
    <name type="scientific">Flaviflexus salsibiostraticola</name>
    <dbReference type="NCBI Taxonomy" id="1282737"/>
    <lineage>
        <taxon>Bacteria</taxon>
        <taxon>Bacillati</taxon>
        <taxon>Actinomycetota</taxon>
        <taxon>Actinomycetes</taxon>
        <taxon>Actinomycetales</taxon>
        <taxon>Actinomycetaceae</taxon>
        <taxon>Flaviflexus</taxon>
    </lineage>
</organism>
<dbReference type="PROSITE" id="PS50987">
    <property type="entry name" value="HTH_ARSR_2"/>
    <property type="match status" value="1"/>
</dbReference>
<dbReference type="CDD" id="cd00090">
    <property type="entry name" value="HTH_ARSR"/>
    <property type="match status" value="1"/>
</dbReference>
<dbReference type="GO" id="GO:0003700">
    <property type="term" value="F:DNA-binding transcription factor activity"/>
    <property type="evidence" value="ECO:0007669"/>
    <property type="project" value="InterPro"/>
</dbReference>
<dbReference type="InterPro" id="IPR036390">
    <property type="entry name" value="WH_DNA-bd_sf"/>
</dbReference>
<evidence type="ECO:0000259" key="5">
    <source>
        <dbReference type="PROSITE" id="PS50987"/>
    </source>
</evidence>
<dbReference type="InterPro" id="IPR051011">
    <property type="entry name" value="Metal_resp_trans_reg"/>
</dbReference>
<dbReference type="KEGG" id="fsl:EJO69_04970"/>
<feature type="region of interest" description="Disordered" evidence="4">
    <location>
        <begin position="104"/>
        <end position="125"/>
    </location>
</feature>
<dbReference type="GO" id="GO:0003677">
    <property type="term" value="F:DNA binding"/>
    <property type="evidence" value="ECO:0007669"/>
    <property type="project" value="UniProtKB-KW"/>
</dbReference>
<evidence type="ECO:0000313" key="6">
    <source>
        <dbReference type="EMBL" id="AZN29731.1"/>
    </source>
</evidence>
<evidence type="ECO:0000256" key="3">
    <source>
        <dbReference type="ARBA" id="ARBA00023163"/>
    </source>
</evidence>
<dbReference type="PANTHER" id="PTHR43132">
    <property type="entry name" value="ARSENICAL RESISTANCE OPERON REPRESSOR ARSR-RELATED"/>
    <property type="match status" value="1"/>
</dbReference>
<keyword evidence="7" id="KW-1185">Reference proteome</keyword>
<dbReference type="AlphaFoldDB" id="A0A3S8Z862"/>
<dbReference type="SUPFAM" id="SSF46785">
    <property type="entry name" value="Winged helix' DNA-binding domain"/>
    <property type="match status" value="1"/>
</dbReference>